<evidence type="ECO:0000313" key="2">
    <source>
        <dbReference type="EMBL" id="EAR23048.1"/>
    </source>
</evidence>
<dbReference type="Gene3D" id="3.30.70.1900">
    <property type="match status" value="1"/>
</dbReference>
<protein>
    <recommendedName>
        <fullName evidence="1">CRISPR-associated protein Cas6 C-terminal domain-containing protein</fullName>
    </recommendedName>
</protein>
<comment type="caution">
    <text evidence="2">The sequence shown here is derived from an EMBL/GenBank/DDBJ whole genome shotgun (WGS) entry which is preliminary data.</text>
</comment>
<accession>A4BL60</accession>
<dbReference type="STRING" id="314278.NB231_14548"/>
<feature type="domain" description="CRISPR-associated protein Cas6 C-terminal" evidence="1">
    <location>
        <begin position="165"/>
        <end position="285"/>
    </location>
</feature>
<dbReference type="HOGENOM" id="CLU_050021_0_0_6"/>
<evidence type="ECO:0000259" key="1">
    <source>
        <dbReference type="Pfam" id="PF10040"/>
    </source>
</evidence>
<dbReference type="eggNOG" id="COG5551">
    <property type="taxonomic scope" value="Bacteria"/>
</dbReference>
<dbReference type="EMBL" id="AAOF01000001">
    <property type="protein sequence ID" value="EAR23048.1"/>
    <property type="molecule type" value="Genomic_DNA"/>
</dbReference>
<dbReference type="InterPro" id="IPR019267">
    <property type="entry name" value="CRISPR-assoc_Cas6_C"/>
</dbReference>
<dbReference type="Proteomes" id="UP000003374">
    <property type="component" value="Unassembled WGS sequence"/>
</dbReference>
<dbReference type="AlphaFoldDB" id="A4BL60"/>
<gene>
    <name evidence="2" type="ORF">NB231_14548</name>
</gene>
<organism evidence="2 3">
    <name type="scientific">Nitrococcus mobilis Nb-231</name>
    <dbReference type="NCBI Taxonomy" id="314278"/>
    <lineage>
        <taxon>Bacteria</taxon>
        <taxon>Pseudomonadati</taxon>
        <taxon>Pseudomonadota</taxon>
        <taxon>Gammaproteobacteria</taxon>
        <taxon>Chromatiales</taxon>
        <taxon>Ectothiorhodospiraceae</taxon>
        <taxon>Nitrococcus</taxon>
    </lineage>
</organism>
<evidence type="ECO:0000313" key="3">
    <source>
        <dbReference type="Proteomes" id="UP000003374"/>
    </source>
</evidence>
<dbReference type="RefSeq" id="WP_005003905.1">
    <property type="nucleotide sequence ID" value="NZ_CH672427.1"/>
</dbReference>
<proteinExistence type="predicted"/>
<reference evidence="2 3" key="1">
    <citation type="submission" date="2006-02" db="EMBL/GenBank/DDBJ databases">
        <authorList>
            <person name="Waterbury J."/>
            <person name="Ferriera S."/>
            <person name="Johnson J."/>
            <person name="Kravitz S."/>
            <person name="Halpern A."/>
            <person name="Remington K."/>
            <person name="Beeson K."/>
            <person name="Tran B."/>
            <person name="Rogers Y.-H."/>
            <person name="Friedman R."/>
            <person name="Venter J.C."/>
        </authorList>
    </citation>
    <scope>NUCLEOTIDE SEQUENCE [LARGE SCALE GENOMIC DNA]</scope>
    <source>
        <strain evidence="2 3">Nb-231</strain>
    </source>
</reference>
<name>A4BL60_9GAMM</name>
<dbReference type="Pfam" id="PF10040">
    <property type="entry name" value="CRISPR_Cas6"/>
    <property type="match status" value="1"/>
</dbReference>
<keyword evidence="3" id="KW-1185">Reference proteome</keyword>
<sequence length="291" mass="32002">MIPLLPMRLTFAPATPLRLPPYPGALWRGALGKALRELACITGAQACADCPVIRRCGYGLLFETRGHAQAGGLAGHYAELPHPYVVSPRTDAGDTSVTLELTLIGAAARRHREVLDAAAKLRLNGVPLTLREARPLAINAAAKTSFAAEIPQPPAAPPRVRMILEHPLRLRRENRYLTAAEFDFATLFTALTRRVSMLHDLEAAAPLRADYRGLAAAARAVRVNAVHLEWFDWARYSARQRRRIPMGGLIGELALSGEFAPLWPWLWLGQWLHVGKGAVMGLGRYRLEARP</sequence>